<dbReference type="EMBL" id="CYZE01000004">
    <property type="protein sequence ID" value="CUO19234.1"/>
    <property type="molecule type" value="Genomic_DNA"/>
</dbReference>
<comment type="similarity">
    <text evidence="1">Belongs to the SfsA family.</text>
</comment>
<gene>
    <name evidence="1 4" type="primary">sfsA</name>
    <name evidence="4" type="ORF">ERS852407_02115</name>
</gene>
<dbReference type="GO" id="GO:0003677">
    <property type="term" value="F:DNA binding"/>
    <property type="evidence" value="ECO:0007669"/>
    <property type="project" value="InterPro"/>
</dbReference>
<dbReference type="InterPro" id="IPR005224">
    <property type="entry name" value="SfsA"/>
</dbReference>
<evidence type="ECO:0000259" key="2">
    <source>
        <dbReference type="Pfam" id="PF03749"/>
    </source>
</evidence>
<evidence type="ECO:0000259" key="3">
    <source>
        <dbReference type="Pfam" id="PF17746"/>
    </source>
</evidence>
<dbReference type="Pfam" id="PF03749">
    <property type="entry name" value="SfsA"/>
    <property type="match status" value="1"/>
</dbReference>
<evidence type="ECO:0000256" key="1">
    <source>
        <dbReference type="HAMAP-Rule" id="MF_00095"/>
    </source>
</evidence>
<evidence type="ECO:0000313" key="4">
    <source>
        <dbReference type="EMBL" id="CUO19234.1"/>
    </source>
</evidence>
<dbReference type="Gene3D" id="3.40.1350.60">
    <property type="match status" value="1"/>
</dbReference>
<accession>A0A174D120</accession>
<dbReference type="Proteomes" id="UP000095651">
    <property type="component" value="Unassembled WGS sequence"/>
</dbReference>
<reference evidence="4 5" key="1">
    <citation type="submission" date="2015-09" db="EMBL/GenBank/DDBJ databases">
        <authorList>
            <consortium name="Pathogen Informatics"/>
        </authorList>
    </citation>
    <scope>NUCLEOTIDE SEQUENCE [LARGE SCALE GENOMIC DNA]</scope>
    <source>
        <strain evidence="4 5">2789STDY5608850</strain>
    </source>
</reference>
<sequence length="298" mass="32890">MRYEHMIQGTFISRPNRFIAHVAIRREAGGEEETVVCHVKNTGRCRELLLPGAGVILQFHPEAAASGRKTEYSLIGVLKERNGELLLINMDSQAPNQVAAEWLHAMEEAPTLPVNGYDGEKFLPALRLDNIRREVTYGQSRFDLAFDMVFDMAFDMAFDSACAQLPDTPLISASAPARIPSSAPAFQGCTKPAFMEVKGVTLEENGIAMFPDAPTERGIKHILELAEAVKAGYEAYILFVIQMKGIREFTPNQKTHPQFGDALRLAHEAGVHILAYDCIVTADTLEIDRAVPVSLSTF</sequence>
<dbReference type="PANTHER" id="PTHR30545">
    <property type="entry name" value="SUGAR FERMENTATION STIMULATION PROTEIN A"/>
    <property type="match status" value="1"/>
</dbReference>
<dbReference type="Gene3D" id="2.40.50.580">
    <property type="match status" value="1"/>
</dbReference>
<protein>
    <recommendedName>
        <fullName evidence="1">Sugar fermentation stimulation protein homolog</fullName>
    </recommendedName>
</protein>
<dbReference type="InterPro" id="IPR041465">
    <property type="entry name" value="SfsA_N"/>
</dbReference>
<dbReference type="RefSeq" id="WP_055654809.1">
    <property type="nucleotide sequence ID" value="NZ_CABIXC010000004.1"/>
</dbReference>
<dbReference type="PANTHER" id="PTHR30545:SF2">
    <property type="entry name" value="SUGAR FERMENTATION STIMULATION PROTEIN A"/>
    <property type="match status" value="1"/>
</dbReference>
<name>A0A174D120_9FIRM</name>
<organism evidence="4 5">
    <name type="scientific">Hungatella hathewayi</name>
    <dbReference type="NCBI Taxonomy" id="154046"/>
    <lineage>
        <taxon>Bacteria</taxon>
        <taxon>Bacillati</taxon>
        <taxon>Bacillota</taxon>
        <taxon>Clostridia</taxon>
        <taxon>Lachnospirales</taxon>
        <taxon>Lachnospiraceae</taxon>
        <taxon>Hungatella</taxon>
    </lineage>
</organism>
<dbReference type="CDD" id="cd22359">
    <property type="entry name" value="SfsA-like_bacterial"/>
    <property type="match status" value="1"/>
</dbReference>
<evidence type="ECO:0000313" key="5">
    <source>
        <dbReference type="Proteomes" id="UP000095651"/>
    </source>
</evidence>
<dbReference type="Pfam" id="PF17746">
    <property type="entry name" value="SfsA_N"/>
    <property type="match status" value="1"/>
</dbReference>
<feature type="domain" description="SfsA N-terminal OB" evidence="3">
    <location>
        <begin position="12"/>
        <end position="80"/>
    </location>
</feature>
<proteinExistence type="inferred from homology"/>
<feature type="domain" description="Sugar fermentation stimulation protein C-terminal" evidence="2">
    <location>
        <begin position="190"/>
        <end position="282"/>
    </location>
</feature>
<dbReference type="HAMAP" id="MF_00095">
    <property type="entry name" value="SfsA"/>
    <property type="match status" value="1"/>
</dbReference>
<dbReference type="InterPro" id="IPR040452">
    <property type="entry name" value="SfsA_C"/>
</dbReference>
<dbReference type="AlphaFoldDB" id="A0A174D120"/>